<protein>
    <submittedName>
        <fullName evidence="2">Glycosyltransferase family 2 protein</fullName>
    </submittedName>
</protein>
<dbReference type="EMBL" id="CP071880">
    <property type="protein sequence ID" value="QTE51494.1"/>
    <property type="molecule type" value="Genomic_DNA"/>
</dbReference>
<feature type="domain" description="Glycosyltransferase 2-like" evidence="1">
    <location>
        <begin position="9"/>
        <end position="146"/>
    </location>
</feature>
<organism evidence="2 4">
    <name type="scientific">Mucilaginibacter rubeus</name>
    <dbReference type="NCBI Taxonomy" id="2027860"/>
    <lineage>
        <taxon>Bacteria</taxon>
        <taxon>Pseudomonadati</taxon>
        <taxon>Bacteroidota</taxon>
        <taxon>Sphingobacteriia</taxon>
        <taxon>Sphingobacteriales</taxon>
        <taxon>Sphingobacteriaceae</taxon>
        <taxon>Mucilaginibacter</taxon>
    </lineage>
</organism>
<dbReference type="AlphaFoldDB" id="A0AAE6JHV9"/>
<evidence type="ECO:0000313" key="2">
    <source>
        <dbReference type="EMBL" id="QEM05982.1"/>
    </source>
</evidence>
<reference evidence="2 4" key="1">
    <citation type="submission" date="2019-08" db="EMBL/GenBank/DDBJ databases">
        <title>Comparative genome analysis confer to the adaptation heavy metal polluted environment.</title>
        <authorList>
            <person name="Li Y."/>
        </authorList>
    </citation>
    <scope>NUCLEOTIDE SEQUENCE [LARGE SCALE GENOMIC DNA]</scope>
    <source>
        <strain evidence="2 4">P2</strain>
    </source>
</reference>
<gene>
    <name evidence="2" type="ORF">DIU31_021630</name>
    <name evidence="3" type="ORF">J3L21_05845</name>
</gene>
<dbReference type="CDD" id="cd00761">
    <property type="entry name" value="Glyco_tranf_GTA_type"/>
    <property type="match status" value="1"/>
</dbReference>
<accession>A0AAE6JHV9</accession>
<name>A0AAE6JHV9_9SPHI</name>
<dbReference type="Pfam" id="PF00535">
    <property type="entry name" value="Glycos_transf_2"/>
    <property type="match status" value="1"/>
</dbReference>
<dbReference type="Gene3D" id="3.90.550.10">
    <property type="entry name" value="Spore Coat Polysaccharide Biosynthesis Protein SpsA, Chain A"/>
    <property type="match status" value="1"/>
</dbReference>
<dbReference type="SUPFAM" id="SSF53448">
    <property type="entry name" value="Nucleotide-diphospho-sugar transferases"/>
    <property type="match status" value="1"/>
</dbReference>
<dbReference type="Proteomes" id="UP000250557">
    <property type="component" value="Chromosome"/>
</dbReference>
<evidence type="ECO:0000259" key="1">
    <source>
        <dbReference type="Pfam" id="PF00535"/>
    </source>
</evidence>
<reference evidence="3 5" key="2">
    <citation type="submission" date="2021-03" db="EMBL/GenBank/DDBJ databases">
        <title>Mucilaginibacter strains isolated from gold and copper mining confer multi heavy-metal resistance.</title>
        <authorList>
            <person name="Li Y."/>
        </authorList>
    </citation>
    <scope>NUCLEOTIDE SEQUENCE [LARGE SCALE GENOMIC DNA]</scope>
    <source>
        <strain evidence="3 5">P2-4</strain>
    </source>
</reference>
<dbReference type="Proteomes" id="UP000663940">
    <property type="component" value="Chromosome"/>
</dbReference>
<dbReference type="InterPro" id="IPR029044">
    <property type="entry name" value="Nucleotide-diphossugar_trans"/>
</dbReference>
<proteinExistence type="predicted"/>
<keyword evidence="5" id="KW-1185">Reference proteome</keyword>
<dbReference type="InterPro" id="IPR001173">
    <property type="entry name" value="Glyco_trans_2-like"/>
</dbReference>
<dbReference type="EMBL" id="CP043451">
    <property type="protein sequence ID" value="QEM05982.1"/>
    <property type="molecule type" value="Genomic_DNA"/>
</dbReference>
<sequence>MKHNDPKISFCTVCMNRLHHLSKTLPQNISDNRIYPCVEFVIVDYNSSDGLYEWISTNFRKELSTGLVRYYRTNQPHYFNRSHSRNMAFKKASGDVLCNIDADNFTGPFFAQYIGEYFKSNPNAFLTPDYSVRDVMGRLCVKATDFAEVRGFNEHLEGYGYDDMDIYKRLEAKGLLHGFIDKHPEFLNAISHPNIERYQNEFLGKHIEKIYIAYLKPYLSEVIFFFNDGRYEKGRILDSELIKARKLFRGSEDNEISLLSGWQSGSWLLKEENYLLSGNMQKLMKMVKVAEGAVNYRDRIFFEVSDRNVFDQLIINKSEIDNRRKCFFHESYVNRSSVNTEGYGQGELLELVPEI</sequence>
<evidence type="ECO:0000313" key="5">
    <source>
        <dbReference type="Proteomes" id="UP000663940"/>
    </source>
</evidence>
<evidence type="ECO:0000313" key="3">
    <source>
        <dbReference type="EMBL" id="QTE51494.1"/>
    </source>
</evidence>
<dbReference type="RefSeq" id="WP_112657517.1">
    <property type="nucleotide sequence ID" value="NZ_CP043451.1"/>
</dbReference>
<evidence type="ECO:0000313" key="4">
    <source>
        <dbReference type="Proteomes" id="UP000250557"/>
    </source>
</evidence>